<sequence length="348" mass="41320">MNCKWKSKNNTSCNRHIKDGHTCVFHKNNKNKRENILFNHYIKKEKITYFLGFMFEEDFDIKETVNYKYKYLKFEDCTFYKKANFSNFSFERDIEFLNCKFLDETSFCNSDINSNFVMNGNYFNKNIINNKIFKNSDIKGQSFKLIGNSNLPRLDGISFSKETKFTLRDCHYIKSYNYIGKINYTIAEIQAEKIHDDKNIGYYIYYERKYNTINRDDFKSYGEYLISKVLNYVARELMGYGEHLSKFFFYIICIISGFALIYMFIGITTLSGEMIKLDLKNINSYSISQIIKMYIEFWYFSVITFSTVGFGDMIINGIIGKILVCFEVFIGITIQSTWAALIIKRMFR</sequence>
<evidence type="ECO:0000313" key="3">
    <source>
        <dbReference type="EMBL" id="MCB5446351.1"/>
    </source>
</evidence>
<accession>A0A6N3F564</accession>
<evidence type="ECO:0000259" key="2">
    <source>
        <dbReference type="Pfam" id="PF07885"/>
    </source>
</evidence>
<evidence type="ECO:0000313" key="4">
    <source>
        <dbReference type="EMBL" id="VYU47152.1"/>
    </source>
</evidence>
<name>A0A6N3F564_9FIRM</name>
<dbReference type="GO" id="GO:0034220">
    <property type="term" value="P:monoatomic ion transmembrane transport"/>
    <property type="evidence" value="ECO:0007669"/>
    <property type="project" value="UniProtKB-KW"/>
</dbReference>
<dbReference type="RefSeq" id="WP_024038464.1">
    <property type="nucleotide sequence ID" value="NZ_BAABXU010000001.1"/>
</dbReference>
<reference evidence="4" key="1">
    <citation type="submission" date="2019-11" db="EMBL/GenBank/DDBJ databases">
        <authorList>
            <person name="Feng L."/>
        </authorList>
    </citation>
    <scope>NUCLEOTIDE SEQUENCE</scope>
    <source>
        <strain evidence="4">IbartlettiiLFYP30</strain>
    </source>
</reference>
<feature type="transmembrane region" description="Helical" evidence="1">
    <location>
        <begin position="247"/>
        <end position="272"/>
    </location>
</feature>
<dbReference type="AlphaFoldDB" id="A0A6N3F564"/>
<dbReference type="Pfam" id="PF07885">
    <property type="entry name" value="Ion_trans_2"/>
    <property type="match status" value="1"/>
</dbReference>
<feature type="domain" description="Potassium channel" evidence="2">
    <location>
        <begin position="294"/>
        <end position="347"/>
    </location>
</feature>
<dbReference type="InterPro" id="IPR013099">
    <property type="entry name" value="K_chnl_dom"/>
</dbReference>
<keyword evidence="3" id="KW-0813">Transport</keyword>
<proteinExistence type="predicted"/>
<dbReference type="EMBL" id="CACRUE010000039">
    <property type="protein sequence ID" value="VYU47152.1"/>
    <property type="molecule type" value="Genomic_DNA"/>
</dbReference>
<organism evidence="4">
    <name type="scientific">Intestinibacter bartlettii</name>
    <dbReference type="NCBI Taxonomy" id="261299"/>
    <lineage>
        <taxon>Bacteria</taxon>
        <taxon>Bacillati</taxon>
        <taxon>Bacillota</taxon>
        <taxon>Clostridia</taxon>
        <taxon>Peptostreptococcales</taxon>
        <taxon>Peptostreptococcaceae</taxon>
        <taxon>Intestinibacter</taxon>
    </lineage>
</organism>
<feature type="transmembrane region" description="Helical" evidence="1">
    <location>
        <begin position="293"/>
        <end position="315"/>
    </location>
</feature>
<protein>
    <submittedName>
        <fullName evidence="4">Ion channel</fullName>
    </submittedName>
    <submittedName>
        <fullName evidence="3">Potassium channel family protein</fullName>
    </submittedName>
</protein>
<keyword evidence="3" id="KW-0406">Ion transport</keyword>
<keyword evidence="1" id="KW-0472">Membrane</keyword>
<evidence type="ECO:0000256" key="1">
    <source>
        <dbReference type="SAM" id="Phobius"/>
    </source>
</evidence>
<keyword evidence="1" id="KW-1133">Transmembrane helix</keyword>
<gene>
    <name evidence="4" type="ORF">IBLFYP30_02813</name>
    <name evidence="3" type="ORF">LIP50_09075</name>
</gene>
<dbReference type="SUPFAM" id="SSF81324">
    <property type="entry name" value="Voltage-gated potassium channels"/>
    <property type="match status" value="1"/>
</dbReference>
<dbReference type="Gene3D" id="1.10.287.70">
    <property type="match status" value="1"/>
</dbReference>
<feature type="transmembrane region" description="Helical" evidence="1">
    <location>
        <begin position="321"/>
        <end position="343"/>
    </location>
</feature>
<keyword evidence="1" id="KW-0812">Transmembrane</keyword>
<dbReference type="Proteomes" id="UP001299409">
    <property type="component" value="Unassembled WGS sequence"/>
</dbReference>
<keyword evidence="3" id="KW-0407">Ion channel</keyword>
<evidence type="ECO:0000313" key="5">
    <source>
        <dbReference type="Proteomes" id="UP001299409"/>
    </source>
</evidence>
<reference evidence="3 5" key="2">
    <citation type="submission" date="2021-10" db="EMBL/GenBank/DDBJ databases">
        <title>Collection of gut derived symbiotic bacterial strains cultured from healthy donors.</title>
        <authorList>
            <person name="Lin H."/>
            <person name="Littmann E."/>
            <person name="Claire K."/>
            <person name="Pamer E."/>
        </authorList>
    </citation>
    <scope>NUCLEOTIDE SEQUENCE [LARGE SCALE GENOMIC DNA]</scope>
    <source>
        <strain evidence="3 5">MSK.17.68</strain>
    </source>
</reference>
<keyword evidence="5" id="KW-1185">Reference proteome</keyword>
<dbReference type="EMBL" id="JAJBMB010000008">
    <property type="protein sequence ID" value="MCB5446351.1"/>
    <property type="molecule type" value="Genomic_DNA"/>
</dbReference>